<dbReference type="SUPFAM" id="SSF46565">
    <property type="entry name" value="Chaperone J-domain"/>
    <property type="match status" value="1"/>
</dbReference>
<gene>
    <name evidence="2" type="ORF">CMV_012911</name>
</gene>
<evidence type="ECO:0000313" key="2">
    <source>
        <dbReference type="EMBL" id="KAF3962590.1"/>
    </source>
</evidence>
<dbReference type="PANTHER" id="PTHR36335:SF1">
    <property type="entry name" value="CHAPERONE DNAJ-DOMAIN SUPERFAMILY PROTEIN"/>
    <property type="match status" value="1"/>
</dbReference>
<dbReference type="InterPro" id="IPR001623">
    <property type="entry name" value="DnaJ_domain"/>
</dbReference>
<name>A0A8J4VMH9_9ROSI</name>
<accession>A0A8J4VMH9</accession>
<dbReference type="PANTHER" id="PTHR36335">
    <property type="entry name" value="CHAPERONE DNAJ-DOMAIN SUPERFAMILY PROTEIN"/>
    <property type="match status" value="1"/>
</dbReference>
<dbReference type="AlphaFoldDB" id="A0A8J4VMH9"/>
<dbReference type="EMBL" id="JRKL02001693">
    <property type="protein sequence ID" value="KAF3962590.1"/>
    <property type="molecule type" value="Genomic_DNA"/>
</dbReference>
<sequence>MNLKEQIRVEIRQELDKLETSDMATLLRGLGIELGGDSDPLPHEVQTAYKQAVLKFHPDRASKTDIRHQVEAEEKFKLISRTKRNF</sequence>
<reference evidence="2" key="1">
    <citation type="submission" date="2020-03" db="EMBL/GenBank/DDBJ databases">
        <title>Castanea mollissima Vanexum genome sequencing.</title>
        <authorList>
            <person name="Staton M."/>
        </authorList>
    </citation>
    <scope>NUCLEOTIDE SEQUENCE</scope>
    <source>
        <tissue evidence="2">Leaf</tissue>
    </source>
</reference>
<comment type="caution">
    <text evidence="2">The sequence shown here is derived from an EMBL/GenBank/DDBJ whole genome shotgun (WGS) entry which is preliminary data.</text>
</comment>
<feature type="domain" description="J" evidence="1">
    <location>
        <begin position="25"/>
        <end position="86"/>
    </location>
</feature>
<evidence type="ECO:0000259" key="1">
    <source>
        <dbReference type="PROSITE" id="PS50076"/>
    </source>
</evidence>
<evidence type="ECO:0000313" key="3">
    <source>
        <dbReference type="Proteomes" id="UP000737018"/>
    </source>
</evidence>
<protein>
    <recommendedName>
        <fullName evidence="1">J domain-containing protein</fullName>
    </recommendedName>
</protein>
<dbReference type="InterPro" id="IPR036869">
    <property type="entry name" value="J_dom_sf"/>
</dbReference>
<dbReference type="PROSITE" id="PS50076">
    <property type="entry name" value="DNAJ_2"/>
    <property type="match status" value="1"/>
</dbReference>
<dbReference type="OrthoDB" id="498970at2759"/>
<organism evidence="2 3">
    <name type="scientific">Castanea mollissima</name>
    <name type="common">Chinese chestnut</name>
    <dbReference type="NCBI Taxonomy" id="60419"/>
    <lineage>
        <taxon>Eukaryota</taxon>
        <taxon>Viridiplantae</taxon>
        <taxon>Streptophyta</taxon>
        <taxon>Embryophyta</taxon>
        <taxon>Tracheophyta</taxon>
        <taxon>Spermatophyta</taxon>
        <taxon>Magnoliopsida</taxon>
        <taxon>eudicotyledons</taxon>
        <taxon>Gunneridae</taxon>
        <taxon>Pentapetalae</taxon>
        <taxon>rosids</taxon>
        <taxon>fabids</taxon>
        <taxon>Fagales</taxon>
        <taxon>Fagaceae</taxon>
        <taxon>Castanea</taxon>
    </lineage>
</organism>
<dbReference type="Proteomes" id="UP000737018">
    <property type="component" value="Unassembled WGS sequence"/>
</dbReference>
<proteinExistence type="predicted"/>
<dbReference type="Gene3D" id="1.10.287.110">
    <property type="entry name" value="DnaJ domain"/>
    <property type="match status" value="1"/>
</dbReference>
<dbReference type="CDD" id="cd06257">
    <property type="entry name" value="DnaJ"/>
    <property type="match status" value="1"/>
</dbReference>
<keyword evidence="3" id="KW-1185">Reference proteome</keyword>